<dbReference type="PANTHER" id="PTHR11533">
    <property type="entry name" value="PROTEASE M1 ZINC METALLOPROTEASE"/>
    <property type="match status" value="1"/>
</dbReference>
<keyword evidence="11" id="KW-0812">Transmembrane</keyword>
<dbReference type="Proteomes" id="UP000494206">
    <property type="component" value="Unassembled WGS sequence"/>
</dbReference>
<evidence type="ECO:0000259" key="12">
    <source>
        <dbReference type="Pfam" id="PF01433"/>
    </source>
</evidence>
<evidence type="ECO:0000256" key="3">
    <source>
        <dbReference type="ARBA" id="ARBA00022670"/>
    </source>
</evidence>
<dbReference type="InterPro" id="IPR027268">
    <property type="entry name" value="Peptidase_M4/M1_CTD_sf"/>
</dbReference>
<reference evidence="15 16" key="1">
    <citation type="submission" date="2020-04" db="EMBL/GenBank/DDBJ databases">
        <authorList>
            <person name="Laetsch R D."/>
            <person name="Stevens L."/>
            <person name="Kumar S."/>
            <person name="Blaxter L. M."/>
        </authorList>
    </citation>
    <scope>NUCLEOTIDE SEQUENCE [LARGE SCALE GENOMIC DNA]</scope>
</reference>
<keyword evidence="6 9" id="KW-0862">Zinc</keyword>
<dbReference type="FunFam" id="1.10.390.10:FF:000006">
    <property type="entry name" value="Puromycin-sensitive aminopeptidase"/>
    <property type="match status" value="2"/>
</dbReference>
<dbReference type="GO" id="GO:0070006">
    <property type="term" value="F:metalloaminopeptidase activity"/>
    <property type="evidence" value="ECO:0007669"/>
    <property type="project" value="TreeGrafter"/>
</dbReference>
<dbReference type="PANTHER" id="PTHR11533:SF301">
    <property type="entry name" value="AMINOPEPTIDASE"/>
    <property type="match status" value="1"/>
</dbReference>
<dbReference type="SUPFAM" id="SSF63737">
    <property type="entry name" value="Leukotriene A4 hydrolase N-terminal domain"/>
    <property type="match status" value="2"/>
</dbReference>
<feature type="site" description="Transition state stabilizer" evidence="10">
    <location>
        <position position="465"/>
    </location>
</feature>
<dbReference type="InterPro" id="IPR001930">
    <property type="entry name" value="Peptidase_M1"/>
</dbReference>
<dbReference type="GO" id="GO:0008270">
    <property type="term" value="F:zinc ion binding"/>
    <property type="evidence" value="ECO:0007669"/>
    <property type="project" value="InterPro"/>
</dbReference>
<evidence type="ECO:0000259" key="14">
    <source>
        <dbReference type="Pfam" id="PF17900"/>
    </source>
</evidence>
<evidence type="ECO:0000256" key="7">
    <source>
        <dbReference type="ARBA" id="ARBA00023049"/>
    </source>
</evidence>
<dbReference type="InterPro" id="IPR034016">
    <property type="entry name" value="M1_APN-typ"/>
</dbReference>
<dbReference type="Pfam" id="PF11838">
    <property type="entry name" value="ERAP1_C"/>
    <property type="match status" value="2"/>
</dbReference>
<feature type="domain" description="Aminopeptidase N-like N-terminal" evidence="14">
    <location>
        <begin position="940"/>
        <end position="1134"/>
    </location>
</feature>
<dbReference type="InterPro" id="IPR042097">
    <property type="entry name" value="Aminopeptidase_N-like_N_sf"/>
</dbReference>
<dbReference type="GO" id="GO:0016020">
    <property type="term" value="C:membrane"/>
    <property type="evidence" value="ECO:0007669"/>
    <property type="project" value="TreeGrafter"/>
</dbReference>
<feature type="binding site" evidence="9">
    <location>
        <position position="382"/>
    </location>
    <ligand>
        <name>Zn(2+)</name>
        <dbReference type="ChEBI" id="CHEBI:29105"/>
        <note>catalytic</note>
    </ligand>
</feature>
<keyword evidence="11" id="KW-1133">Transmembrane helix</keyword>
<dbReference type="PRINTS" id="PR00756">
    <property type="entry name" value="ALADIPTASE"/>
</dbReference>
<dbReference type="InterPro" id="IPR014782">
    <property type="entry name" value="Peptidase_M1_dom"/>
</dbReference>
<dbReference type="InterPro" id="IPR045357">
    <property type="entry name" value="Aminopeptidase_N-like_N"/>
</dbReference>
<evidence type="ECO:0000313" key="16">
    <source>
        <dbReference type="Proteomes" id="UP000494206"/>
    </source>
</evidence>
<dbReference type="Gene3D" id="2.60.40.1730">
    <property type="entry name" value="tricorn interacting facor f3 domain"/>
    <property type="match status" value="2"/>
</dbReference>
<dbReference type="GO" id="GO:0042277">
    <property type="term" value="F:peptide binding"/>
    <property type="evidence" value="ECO:0007669"/>
    <property type="project" value="TreeGrafter"/>
</dbReference>
<gene>
    <name evidence="15" type="ORF">CBOVIS_LOCUS1443</name>
</gene>
<dbReference type="GO" id="GO:0043171">
    <property type="term" value="P:peptide catabolic process"/>
    <property type="evidence" value="ECO:0007669"/>
    <property type="project" value="TreeGrafter"/>
</dbReference>
<feature type="domain" description="Aminopeptidase N-like N-terminal" evidence="14">
    <location>
        <begin position="78"/>
        <end position="271"/>
    </location>
</feature>
<feature type="active site" description="Proton acceptor" evidence="8">
    <location>
        <position position="379"/>
    </location>
</feature>
<evidence type="ECO:0000313" key="15">
    <source>
        <dbReference type="EMBL" id="CAB3398130.1"/>
    </source>
</evidence>
<feature type="binding site" evidence="9">
    <location>
        <position position="401"/>
    </location>
    <ligand>
        <name>Zn(2+)</name>
        <dbReference type="ChEBI" id="CHEBI:29105"/>
        <note>catalytic</note>
    </ligand>
</feature>
<feature type="domain" description="Peptidase M1 membrane alanine aminopeptidase" evidence="12">
    <location>
        <begin position="306"/>
        <end position="527"/>
    </location>
</feature>
<dbReference type="CDD" id="cd09601">
    <property type="entry name" value="M1_APN-Q_like"/>
    <property type="match status" value="2"/>
</dbReference>
<accession>A0A8S1EDE3</accession>
<evidence type="ECO:0000259" key="13">
    <source>
        <dbReference type="Pfam" id="PF11838"/>
    </source>
</evidence>
<evidence type="ECO:0000256" key="10">
    <source>
        <dbReference type="PIRSR" id="PIRSR634016-4"/>
    </source>
</evidence>
<feature type="domain" description="ERAP1-like C-terminal" evidence="13">
    <location>
        <begin position="607"/>
        <end position="888"/>
    </location>
</feature>
<dbReference type="Pfam" id="PF17900">
    <property type="entry name" value="Peptidase_M1_N"/>
    <property type="match status" value="2"/>
</dbReference>
<dbReference type="Gene3D" id="2.60.40.1910">
    <property type="match status" value="2"/>
</dbReference>
<comment type="cofactor">
    <cofactor evidence="9">
        <name>Zn(2+)</name>
        <dbReference type="ChEBI" id="CHEBI:29105"/>
    </cofactor>
    <text evidence="9">Binds 1 zinc ion per subunit.</text>
</comment>
<dbReference type="GO" id="GO:0006508">
    <property type="term" value="P:proteolysis"/>
    <property type="evidence" value="ECO:0007669"/>
    <property type="project" value="UniProtKB-KW"/>
</dbReference>
<feature type="domain" description="ERAP1-like C-terminal" evidence="13">
    <location>
        <begin position="1470"/>
        <end position="1576"/>
    </location>
</feature>
<keyword evidence="16" id="KW-1185">Reference proteome</keyword>
<comment type="similarity">
    <text evidence="1">Belongs to the peptidase M1 family.</text>
</comment>
<evidence type="ECO:0000256" key="4">
    <source>
        <dbReference type="ARBA" id="ARBA00022723"/>
    </source>
</evidence>
<dbReference type="InterPro" id="IPR050344">
    <property type="entry name" value="Peptidase_M1_aminopeptidases"/>
</dbReference>
<feature type="transmembrane region" description="Helical" evidence="11">
    <location>
        <begin position="20"/>
        <end position="41"/>
    </location>
</feature>
<dbReference type="Gene3D" id="1.10.3480.20">
    <property type="match status" value="1"/>
</dbReference>
<keyword evidence="5" id="KW-0378">Hydrolase</keyword>
<feature type="domain" description="Peptidase M1 membrane alanine aminopeptidase" evidence="12">
    <location>
        <begin position="1169"/>
        <end position="1390"/>
    </location>
</feature>
<dbReference type="Pfam" id="PF01433">
    <property type="entry name" value="Peptidase_M1"/>
    <property type="match status" value="2"/>
</dbReference>
<feature type="binding site" evidence="9">
    <location>
        <position position="378"/>
    </location>
    <ligand>
        <name>Zn(2+)</name>
        <dbReference type="ChEBI" id="CHEBI:29105"/>
        <note>catalytic</note>
    </ligand>
</feature>
<name>A0A8S1EDE3_9PELO</name>
<evidence type="ECO:0000256" key="1">
    <source>
        <dbReference type="ARBA" id="ARBA00010136"/>
    </source>
</evidence>
<evidence type="ECO:0008006" key="17">
    <source>
        <dbReference type="Google" id="ProtNLM"/>
    </source>
</evidence>
<dbReference type="Gene3D" id="1.25.50.20">
    <property type="match status" value="1"/>
</dbReference>
<dbReference type="SUPFAM" id="SSF55486">
    <property type="entry name" value="Metalloproteases ('zincins'), catalytic domain"/>
    <property type="match status" value="2"/>
</dbReference>
<evidence type="ECO:0000256" key="8">
    <source>
        <dbReference type="PIRSR" id="PIRSR634016-1"/>
    </source>
</evidence>
<organism evidence="15 16">
    <name type="scientific">Caenorhabditis bovis</name>
    <dbReference type="NCBI Taxonomy" id="2654633"/>
    <lineage>
        <taxon>Eukaryota</taxon>
        <taxon>Metazoa</taxon>
        <taxon>Ecdysozoa</taxon>
        <taxon>Nematoda</taxon>
        <taxon>Chromadorea</taxon>
        <taxon>Rhabditida</taxon>
        <taxon>Rhabditina</taxon>
        <taxon>Rhabditomorpha</taxon>
        <taxon>Rhabditoidea</taxon>
        <taxon>Rhabditidae</taxon>
        <taxon>Peloderinae</taxon>
        <taxon>Caenorhabditis</taxon>
    </lineage>
</organism>
<dbReference type="GO" id="GO:0005737">
    <property type="term" value="C:cytoplasm"/>
    <property type="evidence" value="ECO:0007669"/>
    <property type="project" value="TreeGrafter"/>
</dbReference>
<keyword evidence="2" id="KW-0031">Aminopeptidase</keyword>
<evidence type="ECO:0000256" key="2">
    <source>
        <dbReference type="ARBA" id="ARBA00022438"/>
    </source>
</evidence>
<sequence length="1601" mass="183562">MGEGKETEKTNSTGFPIKSIFIATFALLFAVTVTALLTWHITRNALRSSDDDQTSALTNSPEDNIKAEDLRLPTSVLPIDYELTIKAYLPGYGYVADERNKTFDGQVNIRLKILKTVKKLTLNSVDLNFTNAKCSVTVGEKSIPIESIVITKQLEKVSILLTDVLEADTEAILKLVYVGAIRDDMSGLYQTVYRNHDEEEKMAAVTQFEPNSARRMVPCFDEPAFKANWTVTVIHPKGTVALSNGIEDKTTEIDNFLSTNFKTTPKMSSYLLAIFISEFEYIEGKTNSGVRFRIWSRPEAKHQTEYALSAGIKCLEAYEKYYGISFPLEKQDMIAVPDFSAGAMENWGLITYREDNLLYDPKLYTPEQKQRVALVVAHELAHQWFGNLVTLKWWDDLWLNEGFATLVQYMGTDVISDGHFKMNDVFAILSLSTALSADSMATSHPLSFKIDKAQEVMEAFDQISYDKGGSVLRMLRNVMNETNYQRGVQKYLATHQYSNAVSSDLFRAFDEANPNKSLNVSYFASQWTTQLGYPVLSLERINHTHVTITQSRFKDSKDTEDPEKYRNPEFGFKWDVPVWYQEEENKDVKFEWLSRDEPLTISAKSPVVLNSDAFGLYRVFYSEEEFIKIVNQLLKNHEVYSPKTRARLIEDAFKCAVAGMSDYDLPIKMLEYLKNEKEYLPWATAHNMISSILSYYGSEPEAEPIKEALLKLVALSPAKTSDEFITKYYTDDSKHFETTIGSILRRSECLNGNMTCIEDMRKNFKTQFLDKCDGTKQSSECSTVPAPYRRTAYCHGVEQADAKVHNLIMKLYLMESNQIEKNNLLRGLTCRKDVRYLKGLLLNGLKPKGSDFRLQDLGILYNLVESNDIAGEFMFNFLLTRWNQLTKRSWIEPLVTTDKQPLDYPSITDMTTTSEKPFTTIGPLNYIPVSQSRLPTVAEPIDYNLTMKVFLPGYGYVADERNETFEGEIDIRMKILKEVNQLKLNALDLTFTNSKCALTTMGKTIAIESIIVNSTLEIIEINLKNSLNEGTEAVLKLVFEGHLSDRKSGFFLDKYTDSAGKEKYNAVTFFEPSNARKMVPCFDEPAFKANWTVTVIHPKGTVALSNGIEDKTTKIDKNFLSTNFKTTPKMSSYLLAIFISDFKFVEGKTNRGIVLRVWARGEKIKEAEYALKSGIKCLEAYENYFKIPYALPKLDLVASVHFNIGAMEHWGLNIYKEELLLYHPDVHQLTRKSEVAIVVAHELAHQWFGNLVTLKWWEYLWLKEGFAEYIEIIGSDIINDGKLREKDQYFINTMGIALEVDSTGIAHPLTFKYDDPSHLATSFGAISYKKGASFIRMLRKLIGEKDFDKGIQDYLKKFQYSNAEPMDLFRILEENSSDPKLNITYFALQWTTQIGFPVLNVKRVNETHVTIDQTRFKMNKNIIDQPQFSNPRFGFKWDVPIWYQGGESKEIRFDWLSRDEPLIWPIRTHVVLNSDSFGYYRVNYEEGEFVKIVNQLLKNHEIYSAITRFRLIDDAFATAAAEISNYTNPIRLLEYLKNEKEYLPWISANTYMIKLLKNFEIDLEMTPIRTVLLKLISMSPLKISDDFIFGHYLDDANYLTT</sequence>
<dbReference type="InterPro" id="IPR024571">
    <property type="entry name" value="ERAP1-like_C_dom"/>
</dbReference>
<dbReference type="FunFam" id="2.60.40.1730:FF:000013">
    <property type="entry name" value="Aminopeptidase"/>
    <property type="match status" value="2"/>
</dbReference>
<dbReference type="OrthoDB" id="10031169at2759"/>
<keyword evidence="3" id="KW-0645">Protease</keyword>
<evidence type="ECO:0000256" key="9">
    <source>
        <dbReference type="PIRSR" id="PIRSR634016-3"/>
    </source>
</evidence>
<keyword evidence="11" id="KW-0472">Membrane</keyword>
<dbReference type="EMBL" id="CADEPM010000001">
    <property type="protein sequence ID" value="CAB3398130.1"/>
    <property type="molecule type" value="Genomic_DNA"/>
</dbReference>
<dbReference type="Gene3D" id="1.10.390.10">
    <property type="entry name" value="Neutral Protease Domain 2"/>
    <property type="match status" value="2"/>
</dbReference>
<keyword evidence="7" id="KW-0482">Metalloprotease</keyword>
<protein>
    <recommendedName>
        <fullName evidence="17">Aminopeptidase</fullName>
    </recommendedName>
</protein>
<comment type="caution">
    <text evidence="15">The sequence shown here is derived from an EMBL/GenBank/DDBJ whole genome shotgun (WGS) entry which is preliminary data.</text>
</comment>
<keyword evidence="4 9" id="KW-0479">Metal-binding</keyword>
<evidence type="ECO:0000256" key="11">
    <source>
        <dbReference type="SAM" id="Phobius"/>
    </source>
</evidence>
<proteinExistence type="inferred from homology"/>
<evidence type="ECO:0000256" key="6">
    <source>
        <dbReference type="ARBA" id="ARBA00022833"/>
    </source>
</evidence>
<evidence type="ECO:0000256" key="5">
    <source>
        <dbReference type="ARBA" id="ARBA00022801"/>
    </source>
</evidence>
<dbReference type="GO" id="GO:0005615">
    <property type="term" value="C:extracellular space"/>
    <property type="evidence" value="ECO:0007669"/>
    <property type="project" value="TreeGrafter"/>
</dbReference>